<dbReference type="GO" id="GO:0001786">
    <property type="term" value="F:phosphatidylserine binding"/>
    <property type="evidence" value="ECO:0007669"/>
    <property type="project" value="TreeGrafter"/>
</dbReference>
<keyword evidence="5" id="KW-1185">Reference proteome</keyword>
<dbReference type="GO" id="GO:0012506">
    <property type="term" value="C:vesicle membrane"/>
    <property type="evidence" value="ECO:0007669"/>
    <property type="project" value="TreeGrafter"/>
</dbReference>
<proteinExistence type="inferred from homology"/>
<dbReference type="GO" id="GO:0005544">
    <property type="term" value="F:calcium-dependent phospholipid binding"/>
    <property type="evidence" value="ECO:0007669"/>
    <property type="project" value="InterPro"/>
</dbReference>
<dbReference type="PRINTS" id="PR00196">
    <property type="entry name" value="ANNEXIN"/>
</dbReference>
<evidence type="ECO:0000313" key="5">
    <source>
        <dbReference type="Proteomes" id="UP000649617"/>
    </source>
</evidence>
<accession>A0A812UZR3</accession>
<dbReference type="Pfam" id="PF00191">
    <property type="entry name" value="Annexin"/>
    <property type="match status" value="4"/>
</dbReference>
<dbReference type="Gene3D" id="1.10.220.10">
    <property type="entry name" value="Annexin"/>
    <property type="match status" value="4"/>
</dbReference>
<dbReference type="OrthoDB" id="37886at2759"/>
<dbReference type="GO" id="GO:0005737">
    <property type="term" value="C:cytoplasm"/>
    <property type="evidence" value="ECO:0007669"/>
    <property type="project" value="TreeGrafter"/>
</dbReference>
<reference evidence="4" key="1">
    <citation type="submission" date="2021-02" db="EMBL/GenBank/DDBJ databases">
        <authorList>
            <person name="Dougan E. K."/>
            <person name="Rhodes N."/>
            <person name="Thang M."/>
            <person name="Chan C."/>
        </authorList>
    </citation>
    <scope>NUCLEOTIDE SEQUENCE</scope>
</reference>
<dbReference type="GO" id="GO:0005886">
    <property type="term" value="C:plasma membrane"/>
    <property type="evidence" value="ECO:0007669"/>
    <property type="project" value="TreeGrafter"/>
</dbReference>
<dbReference type="PANTHER" id="PTHR10502">
    <property type="entry name" value="ANNEXIN"/>
    <property type="match status" value="1"/>
</dbReference>
<dbReference type="EMBL" id="CAJNIZ010039935">
    <property type="protein sequence ID" value="CAE7596593.1"/>
    <property type="molecule type" value="Genomic_DNA"/>
</dbReference>
<dbReference type="PANTHER" id="PTHR10502:SF102">
    <property type="entry name" value="ANNEXIN B11"/>
    <property type="match status" value="1"/>
</dbReference>
<evidence type="ECO:0000313" key="4">
    <source>
        <dbReference type="EMBL" id="CAE7596593.1"/>
    </source>
</evidence>
<evidence type="ECO:0000256" key="3">
    <source>
        <dbReference type="ARBA" id="ARBA00023216"/>
    </source>
</evidence>
<comment type="caution">
    <text evidence="4">The sequence shown here is derived from an EMBL/GenBank/DDBJ whole genome shotgun (WGS) entry which is preliminary data.</text>
</comment>
<dbReference type="FunFam" id="1.10.220.10:FF:000005">
    <property type="entry name" value="Annexin"/>
    <property type="match status" value="1"/>
</dbReference>
<dbReference type="InterPro" id="IPR001464">
    <property type="entry name" value="Annexin"/>
</dbReference>
<dbReference type="SUPFAM" id="SSF47874">
    <property type="entry name" value="Annexin"/>
    <property type="match status" value="2"/>
</dbReference>
<dbReference type="InterPro" id="IPR037104">
    <property type="entry name" value="Annexin_sf"/>
</dbReference>
<evidence type="ECO:0000256" key="2">
    <source>
        <dbReference type="ARBA" id="ARBA00022737"/>
    </source>
</evidence>
<protein>
    <submittedName>
        <fullName evidence="4">ANXA6 protein</fullName>
    </submittedName>
</protein>
<dbReference type="AlphaFoldDB" id="A0A812UZR3"/>
<dbReference type="SMART" id="SM00335">
    <property type="entry name" value="ANX"/>
    <property type="match status" value="4"/>
</dbReference>
<keyword evidence="3" id="KW-0041">Annexin</keyword>
<name>A0A812UZR3_SYMPI</name>
<keyword evidence="2" id="KW-0677">Repeat</keyword>
<sequence length="396" mass="45421">MLEAEEAPFDLEADCAAMKEAMEGWGTDETTLTTMICSKTSKQMEDVNAKFKELYDRDLLEWVKSETSGYYKDTLVGCIRHPMKQLAHSVRDCMAGWGTDDEGLITCLVHLEDFKKAALIREYKAEFGRDIFADIEADTSGDYQKALCDLVKPAPQVWAESLTGAMKGMGTADALLINFIVLAKDEMQEVRKHFYQQNGELLEDWIESETTGDYMKTLLMLAGRKSEETLSIAPVYWAQRCRDALFNVDTLKELLVSMPATAIKRHTQLYEKVYGKSLKDEVEKKSNEKGTFFFFTNWWKHAMTSLLHMPVELYVKGLWDAMHGWGTDEYTLTGLVCTLPENMYDEIHGLYQKTYERKLVNHIESETSFNYKKVLKFQAMPWPESRATALHGAIWI</sequence>
<dbReference type="InterPro" id="IPR018502">
    <property type="entry name" value="Annexin_repeat"/>
</dbReference>
<organism evidence="4 5">
    <name type="scientific">Symbiodinium pilosum</name>
    <name type="common">Dinoflagellate</name>
    <dbReference type="NCBI Taxonomy" id="2952"/>
    <lineage>
        <taxon>Eukaryota</taxon>
        <taxon>Sar</taxon>
        <taxon>Alveolata</taxon>
        <taxon>Dinophyceae</taxon>
        <taxon>Suessiales</taxon>
        <taxon>Symbiodiniaceae</taxon>
        <taxon>Symbiodinium</taxon>
    </lineage>
</organism>
<comment type="similarity">
    <text evidence="1">Belongs to the annexin family.</text>
</comment>
<dbReference type="GO" id="GO:0005634">
    <property type="term" value="C:nucleus"/>
    <property type="evidence" value="ECO:0007669"/>
    <property type="project" value="TreeGrafter"/>
</dbReference>
<gene>
    <name evidence="4" type="primary">ANXA6</name>
    <name evidence="4" type="ORF">SPIL2461_LOCUS15862</name>
</gene>
<evidence type="ECO:0000256" key="1">
    <source>
        <dbReference type="ARBA" id="ARBA00007831"/>
    </source>
</evidence>
<dbReference type="PROSITE" id="PS51897">
    <property type="entry name" value="ANNEXIN_2"/>
    <property type="match status" value="3"/>
</dbReference>
<dbReference type="GO" id="GO:0005509">
    <property type="term" value="F:calcium ion binding"/>
    <property type="evidence" value="ECO:0007669"/>
    <property type="project" value="InterPro"/>
</dbReference>
<dbReference type="Proteomes" id="UP000649617">
    <property type="component" value="Unassembled WGS sequence"/>
</dbReference>